<feature type="compositionally biased region" description="Low complexity" evidence="1">
    <location>
        <begin position="26"/>
        <end position="35"/>
    </location>
</feature>
<proteinExistence type="predicted"/>
<evidence type="ECO:0000313" key="3">
    <source>
        <dbReference type="Proteomes" id="UP001500967"/>
    </source>
</evidence>
<sequence>MSENTGVTEEERRRAMATYSGDGQGDDATGGDALAEVIQARESGDDDQRPTPDTGDQGPTGL</sequence>
<name>A0ABN0TUW4_9ACTN</name>
<evidence type="ECO:0000313" key="2">
    <source>
        <dbReference type="EMBL" id="GAA0230838.1"/>
    </source>
</evidence>
<keyword evidence="3" id="KW-1185">Reference proteome</keyword>
<dbReference type="RefSeq" id="WP_344648013.1">
    <property type="nucleotide sequence ID" value="NZ_BAAAGX010000006.1"/>
</dbReference>
<protein>
    <submittedName>
        <fullName evidence="2">Uncharacterized protein</fullName>
    </submittedName>
</protein>
<organism evidence="2 3">
    <name type="scientific">Cryptosporangium japonicum</name>
    <dbReference type="NCBI Taxonomy" id="80872"/>
    <lineage>
        <taxon>Bacteria</taxon>
        <taxon>Bacillati</taxon>
        <taxon>Actinomycetota</taxon>
        <taxon>Actinomycetes</taxon>
        <taxon>Cryptosporangiales</taxon>
        <taxon>Cryptosporangiaceae</taxon>
        <taxon>Cryptosporangium</taxon>
    </lineage>
</organism>
<comment type="caution">
    <text evidence="2">The sequence shown here is derived from an EMBL/GenBank/DDBJ whole genome shotgun (WGS) entry which is preliminary data.</text>
</comment>
<evidence type="ECO:0000256" key="1">
    <source>
        <dbReference type="SAM" id="MobiDB-lite"/>
    </source>
</evidence>
<feature type="region of interest" description="Disordered" evidence="1">
    <location>
        <begin position="1"/>
        <end position="62"/>
    </location>
</feature>
<gene>
    <name evidence="2" type="ORF">GCM10009539_15340</name>
</gene>
<accession>A0ABN0TUW4</accession>
<dbReference type="EMBL" id="BAAAGX010000006">
    <property type="protein sequence ID" value="GAA0230838.1"/>
    <property type="molecule type" value="Genomic_DNA"/>
</dbReference>
<dbReference type="Proteomes" id="UP001500967">
    <property type="component" value="Unassembled WGS sequence"/>
</dbReference>
<reference evidence="2 3" key="1">
    <citation type="journal article" date="2019" name="Int. J. Syst. Evol. Microbiol.">
        <title>The Global Catalogue of Microorganisms (GCM) 10K type strain sequencing project: providing services to taxonomists for standard genome sequencing and annotation.</title>
        <authorList>
            <consortium name="The Broad Institute Genomics Platform"/>
            <consortium name="The Broad Institute Genome Sequencing Center for Infectious Disease"/>
            <person name="Wu L."/>
            <person name="Ma J."/>
        </authorList>
    </citation>
    <scope>NUCLEOTIDE SEQUENCE [LARGE SCALE GENOMIC DNA]</scope>
    <source>
        <strain evidence="2 3">JCM 10425</strain>
    </source>
</reference>